<reference evidence="3" key="1">
    <citation type="submission" date="2022-12" db="EMBL/GenBank/DDBJ databases">
        <title>New Phytohabitans aurantiacus sp. RD004123 nov., an actinomycete isolated from soil.</title>
        <authorList>
            <person name="Triningsih D.W."/>
            <person name="Harunari E."/>
            <person name="Igarashi Y."/>
        </authorList>
    </citation>
    <scope>NUCLEOTIDE SEQUENCE</scope>
    <source>
        <strain evidence="3">RD004123</strain>
    </source>
</reference>
<comment type="caution">
    <text evidence="3">The sequence shown here is derived from an EMBL/GenBank/DDBJ whole genome shotgun (WGS) entry which is preliminary data.</text>
</comment>
<dbReference type="Proteomes" id="UP001144280">
    <property type="component" value="Unassembled WGS sequence"/>
</dbReference>
<keyword evidence="1" id="KW-0812">Transmembrane</keyword>
<dbReference type="Pfam" id="PF03259">
    <property type="entry name" value="Robl_LC7"/>
    <property type="match status" value="1"/>
</dbReference>
<evidence type="ECO:0000259" key="2">
    <source>
        <dbReference type="SMART" id="SM00960"/>
    </source>
</evidence>
<proteinExistence type="predicted"/>
<accession>A0ABQ5QPT9</accession>
<sequence>MAHPAVTTGDLAMLLDDVIDRVAPAENAVAMSPDGLLLAASRGTTDAVANQISTVVAGLYALSVAAGQFSEHGSVRQVTVEMRRSFLFVTAAKGGAILAVIFGAGSDVGVIAYEMALFAGRADRHLPAFTRLATVT</sequence>
<dbReference type="SMART" id="SM00960">
    <property type="entry name" value="Robl_LC7"/>
    <property type="match status" value="1"/>
</dbReference>
<gene>
    <name evidence="3" type="ORF">Pa4123_11640</name>
</gene>
<dbReference type="EMBL" id="BSDI01000004">
    <property type="protein sequence ID" value="GLH95892.1"/>
    <property type="molecule type" value="Genomic_DNA"/>
</dbReference>
<organism evidence="3 4">
    <name type="scientific">Phytohabitans aurantiacus</name>
    <dbReference type="NCBI Taxonomy" id="3016789"/>
    <lineage>
        <taxon>Bacteria</taxon>
        <taxon>Bacillati</taxon>
        <taxon>Actinomycetota</taxon>
        <taxon>Actinomycetes</taxon>
        <taxon>Micromonosporales</taxon>
        <taxon>Micromonosporaceae</taxon>
    </lineage>
</organism>
<name>A0ABQ5QPT9_9ACTN</name>
<protein>
    <submittedName>
        <fullName evidence="3">Dynein regulation protein LC7</fullName>
    </submittedName>
</protein>
<dbReference type="PANTHER" id="PTHR36222">
    <property type="entry name" value="SERINE PROTEASE INHIBITOR RV3364C"/>
    <property type="match status" value="1"/>
</dbReference>
<dbReference type="PANTHER" id="PTHR36222:SF1">
    <property type="entry name" value="SERINE PROTEASE INHIBITOR RV3364C"/>
    <property type="match status" value="1"/>
</dbReference>
<dbReference type="InterPro" id="IPR004942">
    <property type="entry name" value="Roadblock/LAMTOR2_dom"/>
</dbReference>
<dbReference type="Gene3D" id="3.30.450.30">
    <property type="entry name" value="Dynein light chain 2a, cytoplasmic"/>
    <property type="match status" value="1"/>
</dbReference>
<dbReference type="SUPFAM" id="SSF103196">
    <property type="entry name" value="Roadblock/LC7 domain"/>
    <property type="match status" value="1"/>
</dbReference>
<feature type="transmembrane region" description="Helical" evidence="1">
    <location>
        <begin position="86"/>
        <end position="105"/>
    </location>
</feature>
<keyword evidence="1" id="KW-1133">Transmembrane helix</keyword>
<keyword evidence="4" id="KW-1185">Reference proteome</keyword>
<feature type="domain" description="Roadblock/LAMTOR2" evidence="2">
    <location>
        <begin position="11"/>
        <end position="102"/>
    </location>
</feature>
<evidence type="ECO:0000256" key="1">
    <source>
        <dbReference type="SAM" id="Phobius"/>
    </source>
</evidence>
<dbReference type="InterPro" id="IPR053141">
    <property type="entry name" value="Mycobact_SerProt_Inhib_Rv3364c"/>
</dbReference>
<evidence type="ECO:0000313" key="4">
    <source>
        <dbReference type="Proteomes" id="UP001144280"/>
    </source>
</evidence>
<evidence type="ECO:0000313" key="3">
    <source>
        <dbReference type="EMBL" id="GLH95892.1"/>
    </source>
</evidence>
<keyword evidence="1" id="KW-0472">Membrane</keyword>
<dbReference type="RefSeq" id="WP_281892966.1">
    <property type="nucleotide sequence ID" value="NZ_BSDI01000004.1"/>
</dbReference>